<proteinExistence type="predicted"/>
<dbReference type="InterPro" id="IPR045607">
    <property type="entry name" value="DUF6452"/>
</dbReference>
<dbReference type="EMBL" id="JACICA010000004">
    <property type="protein sequence ID" value="MBB3702679.1"/>
    <property type="molecule type" value="Genomic_DNA"/>
</dbReference>
<name>A0A7W5UWA8_9BACT</name>
<gene>
    <name evidence="1" type="ORF">FHS60_001142</name>
</gene>
<dbReference type="Pfam" id="PF20050">
    <property type="entry name" value="DUF6452"/>
    <property type="match status" value="1"/>
</dbReference>
<comment type="caution">
    <text evidence="1">The sequence shown here is derived from an EMBL/GenBank/DDBJ whole genome shotgun (WGS) entry which is preliminary data.</text>
</comment>
<evidence type="ECO:0000313" key="2">
    <source>
        <dbReference type="Proteomes" id="UP000541425"/>
    </source>
</evidence>
<organism evidence="1 2">
    <name type="scientific">Alloprevotella rava</name>
    <dbReference type="NCBI Taxonomy" id="671218"/>
    <lineage>
        <taxon>Bacteria</taxon>
        <taxon>Pseudomonadati</taxon>
        <taxon>Bacteroidota</taxon>
        <taxon>Bacteroidia</taxon>
        <taxon>Bacteroidales</taxon>
        <taxon>Prevotellaceae</taxon>
        <taxon>Alloprevotella</taxon>
    </lineage>
</organism>
<protein>
    <recommendedName>
        <fullName evidence="3">Lipoprotein</fullName>
    </recommendedName>
</protein>
<dbReference type="AlphaFoldDB" id="A0A7W5UWA8"/>
<evidence type="ECO:0008006" key="3">
    <source>
        <dbReference type="Google" id="ProtNLM"/>
    </source>
</evidence>
<dbReference type="Proteomes" id="UP000541425">
    <property type="component" value="Unassembled WGS sequence"/>
</dbReference>
<reference evidence="1 2" key="1">
    <citation type="submission" date="2020-08" db="EMBL/GenBank/DDBJ databases">
        <title>Genomic Encyclopedia of Type Strains, Phase IV (KMG-IV): sequencing the most valuable type-strain genomes for metagenomic binning, comparative biology and taxonomic classification.</title>
        <authorList>
            <person name="Goeker M."/>
        </authorList>
    </citation>
    <scope>NUCLEOTIDE SEQUENCE [LARGE SCALE GENOMIC DNA]</scope>
    <source>
        <strain evidence="1 2">DSM 22548</strain>
    </source>
</reference>
<evidence type="ECO:0000313" key="1">
    <source>
        <dbReference type="EMBL" id="MBB3702679.1"/>
    </source>
</evidence>
<accession>A0A7W5UWA8</accession>
<sequence>MTIGKIFPFIASLFILGACSNIDCPLDNVVEMTCGLYSAEKKTSLKLTDTLTVMPLHSDSVLLNRAQNVSSFVLPLSYAGDVDTLLFRFSNAEGQSATDTLWIGKTNQKHFESSDCPLSIFHTLQTVRWSSHDISVMPVTIDSVSLVRPIVNYENIENLRIFLRTAQ</sequence>
<dbReference type="PROSITE" id="PS51257">
    <property type="entry name" value="PROKAR_LIPOPROTEIN"/>
    <property type="match status" value="1"/>
</dbReference>
<dbReference type="RefSeq" id="WP_183696044.1">
    <property type="nucleotide sequence ID" value="NZ_JACICA010000004.1"/>
</dbReference>